<dbReference type="OrthoDB" id="433124at2759"/>
<protein>
    <submittedName>
        <fullName evidence="2">Uncharacterized protein</fullName>
    </submittedName>
</protein>
<keyword evidence="3" id="KW-1185">Reference proteome</keyword>
<organism evidence="2 3">
    <name type="scientific">Leptomonas seymouri</name>
    <dbReference type="NCBI Taxonomy" id="5684"/>
    <lineage>
        <taxon>Eukaryota</taxon>
        <taxon>Discoba</taxon>
        <taxon>Euglenozoa</taxon>
        <taxon>Kinetoplastea</taxon>
        <taxon>Metakinetoplastina</taxon>
        <taxon>Trypanosomatida</taxon>
        <taxon>Trypanosomatidae</taxon>
        <taxon>Leishmaniinae</taxon>
        <taxon>Leptomonas</taxon>
    </lineage>
</organism>
<dbReference type="CDD" id="cd23158">
    <property type="entry name" value="Prefoldin_UXT"/>
    <property type="match status" value="1"/>
</dbReference>
<sequence>MEPSTSAASPPPGVLHLERFLESVLKKDLDTVLSQRDELHDTVAQCAQLRWLMEDMQALSRYHSFVEAASAAEAAHETSLAAASPPNHHQANASPSSLVSKRAQADAYKPPQRNKILVDLGNMFYTPGVVRDASVVYMNIGCGVVLPMSPEEARAFLSKKEAVVRAMATNKSQEALRLKYRIRLVSEAIARLNNACLGL</sequence>
<dbReference type="SUPFAM" id="SSF46579">
    <property type="entry name" value="Prefoldin"/>
    <property type="match status" value="1"/>
</dbReference>
<comment type="caution">
    <text evidence="2">The sequence shown here is derived from an EMBL/GenBank/DDBJ whole genome shotgun (WGS) entry which is preliminary data.</text>
</comment>
<dbReference type="InterPro" id="IPR009053">
    <property type="entry name" value="Prefoldin"/>
</dbReference>
<proteinExistence type="predicted"/>
<dbReference type="EMBL" id="LJSK01000051">
    <property type="protein sequence ID" value="KPI88421.1"/>
    <property type="molecule type" value="Genomic_DNA"/>
</dbReference>
<name>A0A0N1I625_LEPSE</name>
<dbReference type="AlphaFoldDB" id="A0A0N1I625"/>
<evidence type="ECO:0000313" key="3">
    <source>
        <dbReference type="Proteomes" id="UP000038009"/>
    </source>
</evidence>
<dbReference type="InterPro" id="IPR004127">
    <property type="entry name" value="Prefoldin_subunit_alpha"/>
</dbReference>
<feature type="compositionally biased region" description="Polar residues" evidence="1">
    <location>
        <begin position="87"/>
        <end position="99"/>
    </location>
</feature>
<evidence type="ECO:0000313" key="2">
    <source>
        <dbReference type="EMBL" id="KPI88421.1"/>
    </source>
</evidence>
<dbReference type="Gene3D" id="1.10.287.370">
    <property type="match status" value="1"/>
</dbReference>
<dbReference type="OMA" id="DAYKPPQ"/>
<gene>
    <name evidence="2" type="ORF">ABL78_2486</name>
</gene>
<feature type="region of interest" description="Disordered" evidence="1">
    <location>
        <begin position="77"/>
        <end position="105"/>
    </location>
</feature>
<dbReference type="Proteomes" id="UP000038009">
    <property type="component" value="Unassembled WGS sequence"/>
</dbReference>
<accession>A0A0N1I625</accession>
<reference evidence="2 3" key="1">
    <citation type="journal article" date="2015" name="PLoS Pathog.">
        <title>Leptomonas seymouri: Adaptations to the Dixenous Life Cycle Analyzed by Genome Sequencing, Transcriptome Profiling and Co-infection with Leishmania donovani.</title>
        <authorList>
            <person name="Kraeva N."/>
            <person name="Butenko A."/>
            <person name="Hlavacova J."/>
            <person name="Kostygov A."/>
            <person name="Myskova J."/>
            <person name="Grybchuk D."/>
            <person name="Lestinova T."/>
            <person name="Votypka J."/>
            <person name="Volf P."/>
            <person name="Opperdoes F."/>
            <person name="Flegontov P."/>
            <person name="Lukes J."/>
            <person name="Yurchenko V."/>
        </authorList>
    </citation>
    <scope>NUCLEOTIDE SEQUENCE [LARGE SCALE GENOMIC DNA]</scope>
    <source>
        <strain evidence="2 3">ATCC 30220</strain>
    </source>
</reference>
<dbReference type="VEuPathDB" id="TriTrypDB:Lsey_0051_0190"/>
<dbReference type="Pfam" id="PF02996">
    <property type="entry name" value="Prefoldin"/>
    <property type="match status" value="1"/>
</dbReference>
<evidence type="ECO:0000256" key="1">
    <source>
        <dbReference type="SAM" id="MobiDB-lite"/>
    </source>
</evidence>